<dbReference type="GO" id="GO:0005739">
    <property type="term" value="C:mitochondrion"/>
    <property type="evidence" value="ECO:0007669"/>
    <property type="project" value="TreeGrafter"/>
</dbReference>
<dbReference type="AlphaFoldDB" id="A0A8H4QG65"/>
<keyword evidence="1" id="KW-0472">Membrane</keyword>
<dbReference type="PIRSF" id="PIRSF008756">
    <property type="entry name" value="P_tr_PHO88"/>
    <property type="match status" value="1"/>
</dbReference>
<dbReference type="PANTHER" id="PTHR28112:SF1">
    <property type="entry name" value="SRP-INDEPENDENT TARGETING PROTEIN 3"/>
    <property type="match status" value="1"/>
</dbReference>
<evidence type="ECO:0000256" key="1">
    <source>
        <dbReference type="SAM" id="Phobius"/>
    </source>
</evidence>
<dbReference type="InterPro" id="IPR012098">
    <property type="entry name" value="SND3_fun"/>
</dbReference>
<keyword evidence="1" id="KW-0812">Transmembrane</keyword>
<evidence type="ECO:0000313" key="2">
    <source>
        <dbReference type="EMBL" id="KAF4609787.1"/>
    </source>
</evidence>
<feature type="transmembrane region" description="Helical" evidence="1">
    <location>
        <begin position="31"/>
        <end position="50"/>
    </location>
</feature>
<dbReference type="Proteomes" id="UP000521872">
    <property type="component" value="Unassembled WGS sequence"/>
</dbReference>
<accession>A0A8H4QG65</accession>
<reference evidence="2 3" key="1">
    <citation type="submission" date="2019-12" db="EMBL/GenBank/DDBJ databases">
        <authorList>
            <person name="Floudas D."/>
            <person name="Bentzer J."/>
            <person name="Ahren D."/>
            <person name="Johansson T."/>
            <person name="Persson P."/>
            <person name="Tunlid A."/>
        </authorList>
    </citation>
    <scope>NUCLEOTIDE SEQUENCE [LARGE SCALE GENOMIC DNA]</scope>
    <source>
        <strain evidence="2 3">CBS 102.39</strain>
    </source>
</reference>
<dbReference type="GO" id="GO:0045047">
    <property type="term" value="P:protein targeting to ER"/>
    <property type="evidence" value="ECO:0007669"/>
    <property type="project" value="InterPro"/>
</dbReference>
<keyword evidence="3" id="KW-1185">Reference proteome</keyword>
<dbReference type="OrthoDB" id="18139at2759"/>
<dbReference type="EMBL" id="JAACJL010000060">
    <property type="protein sequence ID" value="KAF4609787.1"/>
    <property type="molecule type" value="Genomic_DNA"/>
</dbReference>
<comment type="caution">
    <text evidence="2">The sequence shown here is derived from an EMBL/GenBank/DDBJ whole genome shotgun (WGS) entry which is preliminary data.</text>
</comment>
<sequence>MNSGVQNLVISLGAMQLARKIPFDDPEVLNYVRIAYVVAQVIVLATYYYVSMTIKRKNDQTVLKYVEPASPMSGEQQGTLVTTTVRDYDLSETSKLLRSAYMGIAMMGVMHVYFKFTQPLFIQALMGVKNLYDAKPVAIHVFGKPATGDLKRPFKVASMFGPATGPQTDAAAIAEAEKRVGKKEE</sequence>
<organism evidence="2 3">
    <name type="scientific">Agrocybe pediades</name>
    <dbReference type="NCBI Taxonomy" id="84607"/>
    <lineage>
        <taxon>Eukaryota</taxon>
        <taxon>Fungi</taxon>
        <taxon>Dikarya</taxon>
        <taxon>Basidiomycota</taxon>
        <taxon>Agaricomycotina</taxon>
        <taxon>Agaricomycetes</taxon>
        <taxon>Agaricomycetidae</taxon>
        <taxon>Agaricales</taxon>
        <taxon>Agaricineae</taxon>
        <taxon>Strophariaceae</taxon>
        <taxon>Agrocybe</taxon>
    </lineage>
</organism>
<name>A0A8H4QG65_9AGAR</name>
<dbReference type="PANTHER" id="PTHR28112">
    <property type="entry name" value="SRP-INDEPENDENT TARGETING PROTEIN 3"/>
    <property type="match status" value="1"/>
</dbReference>
<feature type="transmembrane region" description="Helical" evidence="1">
    <location>
        <begin position="96"/>
        <end position="114"/>
    </location>
</feature>
<proteinExistence type="predicted"/>
<evidence type="ECO:0000313" key="3">
    <source>
        <dbReference type="Proteomes" id="UP000521872"/>
    </source>
</evidence>
<dbReference type="Pfam" id="PF10032">
    <property type="entry name" value="Pho88"/>
    <property type="match status" value="1"/>
</dbReference>
<protein>
    <submittedName>
        <fullName evidence="2">Uncharacterized protein</fullName>
    </submittedName>
</protein>
<gene>
    <name evidence="2" type="ORF">D9613_012072</name>
</gene>
<dbReference type="GO" id="GO:0005783">
    <property type="term" value="C:endoplasmic reticulum"/>
    <property type="evidence" value="ECO:0007669"/>
    <property type="project" value="InterPro"/>
</dbReference>
<keyword evidence="1" id="KW-1133">Transmembrane helix</keyword>